<dbReference type="PANTHER" id="PTHR37307:SF1">
    <property type="entry name" value="CELL DIVISION PROTEIN WHIA-RELATED"/>
    <property type="match status" value="1"/>
</dbReference>
<dbReference type="InterPro" id="IPR018478">
    <property type="entry name" value="Sporu_reg_WhiA_N_dom"/>
</dbReference>
<dbReference type="PANTHER" id="PTHR37307">
    <property type="entry name" value="CELL DIVISION PROTEIN WHIA-RELATED"/>
    <property type="match status" value="1"/>
</dbReference>
<dbReference type="InterPro" id="IPR039518">
    <property type="entry name" value="WhiA_LAGLIDADG_dom"/>
</dbReference>
<dbReference type="SUPFAM" id="SSF55608">
    <property type="entry name" value="Homing endonucleases"/>
    <property type="match status" value="1"/>
</dbReference>
<keyword evidence="3 4" id="KW-0131">Cell cycle</keyword>
<comment type="similarity">
    <text evidence="4">Belongs to the WhiA family.</text>
</comment>
<protein>
    <recommendedName>
        <fullName evidence="4">Probable cell division protein WhiA</fullName>
    </recommendedName>
</protein>
<feature type="domain" description="Sporulation regulator WhiA C-terminal" evidence="5">
    <location>
        <begin position="225"/>
        <end position="309"/>
    </location>
</feature>
<keyword evidence="2 4" id="KW-0238">DNA-binding</keyword>
<dbReference type="Proteomes" id="UP000243024">
    <property type="component" value="Unassembled WGS sequence"/>
</dbReference>
<dbReference type="EMBL" id="JXBB01000055">
    <property type="protein sequence ID" value="OAR03556.1"/>
    <property type="molecule type" value="Genomic_DNA"/>
</dbReference>
<evidence type="ECO:0000313" key="8">
    <source>
        <dbReference type="EMBL" id="MBT9281233.1"/>
    </source>
</evidence>
<keyword evidence="11" id="KW-1185">Reference proteome</keyword>
<dbReference type="AlphaFoldDB" id="A0A132NA25"/>
<dbReference type="Proteomes" id="UP000244180">
    <property type="component" value="Unassembled WGS sequence"/>
</dbReference>
<feature type="domain" description="Sporulation transcription regulator WhiA N-terminal" evidence="6">
    <location>
        <begin position="20"/>
        <end position="105"/>
    </location>
</feature>
<dbReference type="EMBL" id="PEBV01000005">
    <property type="protein sequence ID" value="PTQ54251.1"/>
    <property type="molecule type" value="Genomic_DNA"/>
</dbReference>
<evidence type="ECO:0000259" key="7">
    <source>
        <dbReference type="Pfam" id="PF14527"/>
    </source>
</evidence>
<reference evidence="10 12" key="2">
    <citation type="submission" date="2017-08" db="EMBL/GenBank/DDBJ databases">
        <title>Burning lignite coal seam in the remote Altai Mountains harbors a hydrogen-driven thermophilic microbial community.</title>
        <authorList>
            <person name="Kadnikov V.V."/>
            <person name="Mardanov A.V."/>
            <person name="Ivasenko D."/>
            <person name="Beletsky A.V."/>
            <person name="Karnachuk O.V."/>
            <person name="Ravin N.V."/>
        </authorList>
    </citation>
    <scope>NUCLEOTIDE SEQUENCE [LARGE SCALE GENOMIC DNA]</scope>
    <source>
        <strain evidence="10">AL33</strain>
    </source>
</reference>
<dbReference type="InterPro" id="IPR027434">
    <property type="entry name" value="Homing_endonucl"/>
</dbReference>
<dbReference type="NCBIfam" id="TIGR00647">
    <property type="entry name" value="DNA_bind_WhiA"/>
    <property type="match status" value="1"/>
</dbReference>
<dbReference type="Pfam" id="PF14527">
    <property type="entry name" value="LAGLIDADG_WhiA"/>
    <property type="match status" value="1"/>
</dbReference>
<dbReference type="HAMAP" id="MF_01420">
    <property type="entry name" value="HTH_type_WhiA"/>
    <property type="match status" value="1"/>
</dbReference>
<dbReference type="EMBL" id="JAHHQF010000037">
    <property type="protein sequence ID" value="MBT9281233.1"/>
    <property type="molecule type" value="Genomic_DNA"/>
</dbReference>
<gene>
    <name evidence="4 8" type="primary">whiA</name>
    <name evidence="10" type="ORF">HSCHL_0530</name>
    <name evidence="8" type="ORF">KM312_00960</name>
    <name evidence="9" type="ORF">SA87_02665</name>
</gene>
<dbReference type="STRING" id="1484.SA87_02665"/>
<comment type="function">
    <text evidence="4">Involved in cell division and chromosome segregation.</text>
</comment>
<evidence type="ECO:0000313" key="9">
    <source>
        <dbReference type="EMBL" id="OAR03556.1"/>
    </source>
</evidence>
<dbReference type="GO" id="GO:0003677">
    <property type="term" value="F:DNA binding"/>
    <property type="evidence" value="ECO:0007669"/>
    <property type="project" value="UniProtKB-UniRule"/>
</dbReference>
<accession>A0A132NA25</accession>
<dbReference type="OrthoDB" id="401278at2"/>
<reference evidence="9 11" key="1">
    <citation type="submission" date="2015-09" db="EMBL/GenBank/DDBJ databases">
        <title>Draft genome sequence of Hydrogenibacillus schlegelii DSM 2000.</title>
        <authorList>
            <person name="Hemp J."/>
        </authorList>
    </citation>
    <scope>NUCLEOTIDE SEQUENCE [LARGE SCALE GENOMIC DNA]</scope>
    <source>
        <strain evidence="9 11">MA 48</strain>
    </source>
</reference>
<dbReference type="GO" id="GO:0043937">
    <property type="term" value="P:regulation of sporulation"/>
    <property type="evidence" value="ECO:0007669"/>
    <property type="project" value="InterPro"/>
</dbReference>
<feature type="domain" description="WhiA LAGLIDADG-like" evidence="7">
    <location>
        <begin position="130"/>
        <end position="222"/>
    </location>
</feature>
<evidence type="ECO:0000313" key="10">
    <source>
        <dbReference type="EMBL" id="PTQ54251.1"/>
    </source>
</evidence>
<organism evidence="9 11">
    <name type="scientific">Hydrogenibacillus schlegelii</name>
    <name type="common">Bacillus schlegelii</name>
    <dbReference type="NCBI Taxonomy" id="1484"/>
    <lineage>
        <taxon>Bacteria</taxon>
        <taxon>Bacillati</taxon>
        <taxon>Bacillota</taxon>
        <taxon>Bacilli</taxon>
        <taxon>Bacillales</taxon>
        <taxon>Bacillales Family X. Incertae Sedis</taxon>
        <taxon>Hydrogenibacillus</taxon>
    </lineage>
</organism>
<keyword evidence="1 4" id="KW-0132">Cell division</keyword>
<dbReference type="Gene3D" id="3.10.28.10">
    <property type="entry name" value="Homing endonucleases"/>
    <property type="match status" value="1"/>
</dbReference>
<dbReference type="Pfam" id="PF10298">
    <property type="entry name" value="WhiA_N"/>
    <property type="match status" value="1"/>
</dbReference>
<sequence length="319" mass="35489">MSFAREAKNELTRIQDLPACCRRAELSALARLNGRIVDDEDAGRPAVEIATENAAIARRIYVHVRDVLGAPGRVIVRKNRRLRKNNTYVIRLPLPPEAVAAHLGLRLDSAAGAFVGAPADEVTKKTCCKRSYLRAAFLARGSVNAPSAHSYHLELTAGDGDHADRLEALFRHFGLLPRRLVRPKGTILYLKEGDQITEFLSLIGAHNSLFRFEDVRIMKDMRNTINRLVNAETANLNKAVRAAMAQVRDITLIQETIGLEALPPKLREVAEARLRHPEANLKELGELLPGGPVSKSGINHRLRKIHEIAMKIQSTRRPM</sequence>
<proteinExistence type="inferred from homology"/>
<evidence type="ECO:0000256" key="4">
    <source>
        <dbReference type="HAMAP-Rule" id="MF_01420"/>
    </source>
</evidence>
<evidence type="ECO:0000256" key="3">
    <source>
        <dbReference type="ARBA" id="ARBA00023306"/>
    </source>
</evidence>
<reference evidence="8" key="3">
    <citation type="journal article" date="2021" name="Microbiology">
        <title>Metagenomic Analysis of the Microbial Community in the Underground Coal Fire Area (Kemerovo Region, Russia) Revealed Predominance of Thermophilic Members of the Phyla Deinococcus-thermus, Aquificae, and Firmicutes.</title>
        <authorList>
            <person name="Kadnikov V."/>
            <person name="Mardanov A.V."/>
            <person name="Beletsky A.V."/>
            <person name="Karnachuk O.V."/>
            <person name="Ravin N.V."/>
        </authorList>
    </citation>
    <scope>NUCLEOTIDE SEQUENCE</scope>
    <source>
        <strain evidence="8">RBS10-49</strain>
    </source>
</reference>
<dbReference type="InterPro" id="IPR003802">
    <property type="entry name" value="Sporulation_regulator_WhiA"/>
</dbReference>
<name>A0A132NA25_HYDSH</name>
<evidence type="ECO:0000313" key="12">
    <source>
        <dbReference type="Proteomes" id="UP000244180"/>
    </source>
</evidence>
<dbReference type="RefSeq" id="WP_066202853.1">
    <property type="nucleotide sequence ID" value="NZ_CBCSAS010000002.1"/>
</dbReference>
<evidence type="ECO:0000256" key="1">
    <source>
        <dbReference type="ARBA" id="ARBA00022618"/>
    </source>
</evidence>
<evidence type="ECO:0000259" key="5">
    <source>
        <dbReference type="Pfam" id="PF02650"/>
    </source>
</evidence>
<comment type="caution">
    <text evidence="9">The sequence shown here is derived from an EMBL/GenBank/DDBJ whole genome shotgun (WGS) entry which is preliminary data.</text>
</comment>
<dbReference type="Pfam" id="PF02650">
    <property type="entry name" value="HTH_WhiA"/>
    <property type="match status" value="1"/>
</dbReference>
<dbReference type="GO" id="GO:0051301">
    <property type="term" value="P:cell division"/>
    <property type="evidence" value="ECO:0007669"/>
    <property type="project" value="UniProtKB-UniRule"/>
</dbReference>
<evidence type="ECO:0000259" key="6">
    <source>
        <dbReference type="Pfam" id="PF10298"/>
    </source>
</evidence>
<evidence type="ECO:0000256" key="2">
    <source>
        <dbReference type="ARBA" id="ARBA00023125"/>
    </source>
</evidence>
<dbReference type="InterPro" id="IPR023054">
    <property type="entry name" value="Sporulation_regulator_WhiA_C"/>
</dbReference>
<evidence type="ECO:0000313" key="11">
    <source>
        <dbReference type="Proteomes" id="UP000243024"/>
    </source>
</evidence>
<dbReference type="Proteomes" id="UP000748108">
    <property type="component" value="Unassembled WGS sequence"/>
</dbReference>